<feature type="domain" description="Ice-binding protein C-terminal" evidence="2">
    <location>
        <begin position="149"/>
        <end position="170"/>
    </location>
</feature>
<gene>
    <name evidence="3" type="ORF">A3196_05715</name>
</gene>
<dbReference type="Pfam" id="PF07589">
    <property type="entry name" value="PEP-CTERM"/>
    <property type="match status" value="1"/>
</dbReference>
<dbReference type="NCBIfam" id="NF038127">
    <property type="entry name" value="FDP_fam"/>
    <property type="match status" value="1"/>
</dbReference>
<comment type="caution">
    <text evidence="3">The sequence shown here is derived from an EMBL/GenBank/DDBJ whole genome shotgun (WGS) entry which is preliminary data.</text>
</comment>
<dbReference type="InterPro" id="IPR013424">
    <property type="entry name" value="Ice-binding_C"/>
</dbReference>
<reference evidence="3 4" key="1">
    <citation type="submission" date="2016-03" db="EMBL/GenBank/DDBJ databases">
        <title>Chemosynthetic sulphur-oxidizing symbionts of marine invertebrate animals are capable of nitrogen fixation.</title>
        <authorList>
            <person name="Petersen J.M."/>
            <person name="Kemper A."/>
            <person name="Gruber-Vodicka H."/>
            <person name="Cardini U."/>
            <person name="Geest Mvander."/>
            <person name="Kleiner M."/>
            <person name="Bulgheresi S."/>
            <person name="Fussmann M."/>
            <person name="Herbold C."/>
            <person name="Seah B.K.B."/>
            <person name="Antony C.Paul."/>
            <person name="Liu D."/>
            <person name="Belitz A."/>
            <person name="Weber M."/>
        </authorList>
    </citation>
    <scope>NUCLEOTIDE SEQUENCE [LARGE SCALE GENOMIC DNA]</scope>
    <source>
        <strain evidence="3">G_D</strain>
    </source>
</reference>
<keyword evidence="4" id="KW-1185">Reference proteome</keyword>
<evidence type="ECO:0000259" key="2">
    <source>
        <dbReference type="Pfam" id="PF07589"/>
    </source>
</evidence>
<evidence type="ECO:0000256" key="1">
    <source>
        <dbReference type="SAM" id="SignalP"/>
    </source>
</evidence>
<proteinExistence type="predicted"/>
<feature type="signal peptide" evidence="1">
    <location>
        <begin position="1"/>
        <end position="21"/>
    </location>
</feature>
<feature type="chain" id="PRO_5009119014" description="Ice-binding protein C-terminal domain-containing protein" evidence="1">
    <location>
        <begin position="22"/>
        <end position="175"/>
    </location>
</feature>
<evidence type="ECO:0000313" key="3">
    <source>
        <dbReference type="EMBL" id="ODB96301.1"/>
    </source>
</evidence>
<keyword evidence="1" id="KW-0732">Signal</keyword>
<organism evidence="3 4">
    <name type="scientific">Candidatus Thiodiazotropha endoloripes</name>
    <dbReference type="NCBI Taxonomy" id="1818881"/>
    <lineage>
        <taxon>Bacteria</taxon>
        <taxon>Pseudomonadati</taxon>
        <taxon>Pseudomonadota</taxon>
        <taxon>Gammaproteobacteria</taxon>
        <taxon>Chromatiales</taxon>
        <taxon>Sedimenticolaceae</taxon>
        <taxon>Candidatus Thiodiazotropha</taxon>
    </lineage>
</organism>
<dbReference type="AlphaFoldDB" id="A0A1E2UNN2"/>
<dbReference type="EMBL" id="LVJZ01000003">
    <property type="protein sequence ID" value="ODB96301.1"/>
    <property type="molecule type" value="Genomic_DNA"/>
</dbReference>
<evidence type="ECO:0000313" key="4">
    <source>
        <dbReference type="Proteomes" id="UP000094849"/>
    </source>
</evidence>
<dbReference type="Proteomes" id="UP000094849">
    <property type="component" value="Unassembled WGS sequence"/>
</dbReference>
<sequence length="175" mass="18993">MKKSLFFLACLVMLLPLNSQANVIRTTGSITDGGPGSVSYVLFDQDAAARTRIAVNSDDFDTEIFLFENDGTLNRNDRIAHNDDRNFPINLNSLINRVLQAGSYIVAISAYDLTRGEAVRGVNRGGDQSGYGDYSIRIASDANVRFSNVPEPATLSLLGLGLVGMGFARRAKQKT</sequence>
<name>A0A1E2UNN2_9GAMM</name>
<dbReference type="NCBIfam" id="TIGR02595">
    <property type="entry name" value="PEP_CTERM"/>
    <property type="match status" value="1"/>
</dbReference>
<dbReference type="RefSeq" id="WP_069002938.1">
    <property type="nucleotide sequence ID" value="NZ_LVJX01000004.1"/>
</dbReference>
<protein>
    <recommendedName>
        <fullName evidence="2">Ice-binding protein C-terminal domain-containing protein</fullName>
    </recommendedName>
</protein>
<accession>A0A1E2UNN2</accession>